<dbReference type="InterPro" id="IPR017853">
    <property type="entry name" value="GH"/>
</dbReference>
<dbReference type="InterPro" id="IPR036116">
    <property type="entry name" value="FN3_sf"/>
</dbReference>
<gene>
    <name evidence="6" type="ORF">CLV33_104220</name>
</gene>
<dbReference type="NCBIfam" id="TIGR04183">
    <property type="entry name" value="Por_Secre_tail"/>
    <property type="match status" value="1"/>
</dbReference>
<dbReference type="RefSeq" id="WP_105473612.1">
    <property type="nucleotide sequence ID" value="NZ_PVEO01000004.1"/>
</dbReference>
<reference evidence="6 7" key="1">
    <citation type="submission" date="2018-02" db="EMBL/GenBank/DDBJ databases">
        <title>Genomic Encyclopedia of Archaeal and Bacterial Type Strains, Phase II (KMG-II): from individual species to whole genera.</title>
        <authorList>
            <person name="Goeker M."/>
        </authorList>
    </citation>
    <scope>NUCLEOTIDE SEQUENCE [LARGE SCALE GENOMIC DNA]</scope>
    <source>
        <strain evidence="6 7">DSM 21165</strain>
    </source>
</reference>
<dbReference type="Pfam" id="PF03422">
    <property type="entry name" value="CBM_6"/>
    <property type="match status" value="1"/>
</dbReference>
<dbReference type="InterPro" id="IPR008979">
    <property type="entry name" value="Galactose-bd-like_sf"/>
</dbReference>
<dbReference type="InterPro" id="IPR055372">
    <property type="entry name" value="CBM96"/>
</dbReference>
<evidence type="ECO:0000256" key="1">
    <source>
        <dbReference type="ARBA" id="ARBA00004613"/>
    </source>
</evidence>
<dbReference type="NCBIfam" id="NF033679">
    <property type="entry name" value="DNRLRE_dom"/>
    <property type="match status" value="1"/>
</dbReference>
<protein>
    <submittedName>
        <fullName evidence="6">Putative secreted protein (Por secretion system target)</fullName>
    </submittedName>
</protein>
<dbReference type="GO" id="GO:0030246">
    <property type="term" value="F:carbohydrate binding"/>
    <property type="evidence" value="ECO:0007669"/>
    <property type="project" value="InterPro"/>
</dbReference>
<comment type="subcellular location">
    <subcellularLocation>
        <location evidence="1">Secreted</location>
    </subcellularLocation>
</comment>
<dbReference type="GO" id="GO:0005576">
    <property type="term" value="C:extracellular region"/>
    <property type="evidence" value="ECO:0007669"/>
    <property type="project" value="UniProtKB-SubCell"/>
</dbReference>
<dbReference type="InterPro" id="IPR003961">
    <property type="entry name" value="FN3_dom"/>
</dbReference>
<feature type="domain" description="Fibronectin type-III" evidence="4">
    <location>
        <begin position="673"/>
        <end position="766"/>
    </location>
</feature>
<dbReference type="SMART" id="SM00060">
    <property type="entry name" value="FN3"/>
    <property type="match status" value="3"/>
</dbReference>
<evidence type="ECO:0000256" key="2">
    <source>
        <dbReference type="ARBA" id="ARBA00022525"/>
    </source>
</evidence>
<dbReference type="CDD" id="cd00063">
    <property type="entry name" value="FN3"/>
    <property type="match status" value="1"/>
</dbReference>
<sequence length="1020" mass="113435">MIGITISHKIIFFKISKALFVVVLFASSFEVIGQSITVNSTNYKQTIDMIGGDMERSSKAIQNAQNKEDILQWSFGDINFNVCRVQYDKNQELVEGVKNWAFYDKQVATMQAIKAINPNIKFFATMRSDYDGYGDDNNMPDWIHTYSTKATNVVKYGIFLADYCEYMSNQGVPIAILSTAKEWMWHVRASEAENIINTLNTELDNRGIEKPIIIDQGFWSITAGLTYLNDVQSLGTKDLYSGFCSHNYSNLGPEKWAEISNKANSLGKPMYDDETSTGSGSPTYGEERPMWKQIDEYKEKAQRYEAGLSGEVYFEIWSRGIDKETRAIYFPANGIGTRLRGYYIMKHFSNNILNYNYLTASVTSASNVYTITFRKDDNIVLWVINESNTEYTLPITMDNSSITSAIATHYWTDNTPIEGKETSYIASGNTFIPIVEAESMNCYIFNVTEDAVDVCSLPQTILYEAECYDDMQGVSTEVSTEGTDNVTLIENGDWIKFNAIDFSAGLNKFSARVASNTSGGTIEMRMGSVSGTLIGELSVSNTGGWQSWTTQTFDFNRQSGVQDLYLVFTGNTGSLFNLNWIMLEAIPPSISLNITAGDESVSLNWTTSYVQLGTQNIYRNTSSDIGTRSLLVADVSGNSYIDTSVTNDTTYWYWVEAIDESSTVTNSEGVEGTPTDLEFDLTGVAISDTEINLSWPDEEKVESGFLVERKEGNSAYQEIANLGPNVFSFSDSGLNPLSTYTYRVKASYTDGSTNYSLELPITTFNTDYETLIFNTTEDAYVRGGDHAGLNFGGDTNLIVKQGSNSSFFRKSLLKFNLSSEDLVNDNIGRAVLKLYVNQANPCTITASEITDSWSESTVTWNSAPSSGSDIGAIDISNTTGFYELDVTAYVKNQFDDDKIISISIEDFGASNVNVLINSKEATNNIPELVINKVDYSALSISKHSDLNTINIYPNPVSNTFRVSNSLNSEVVIYNLFGNQVLKTNITQNNQSVNIDHLTSGVYFVRVKKHGNQTTTKIVKN</sequence>
<keyword evidence="2" id="KW-0964">Secreted</keyword>
<dbReference type="EMBL" id="PVEO01000004">
    <property type="protein sequence ID" value="PQV49013.1"/>
    <property type="molecule type" value="Genomic_DNA"/>
</dbReference>
<dbReference type="Pfam" id="PF24517">
    <property type="entry name" value="CBM96"/>
    <property type="match status" value="1"/>
</dbReference>
<dbReference type="InterPro" id="IPR013783">
    <property type="entry name" value="Ig-like_fold"/>
</dbReference>
<dbReference type="CDD" id="cd04084">
    <property type="entry name" value="CBM6_xylanase-like"/>
    <property type="match status" value="1"/>
</dbReference>
<dbReference type="PROSITE" id="PS51175">
    <property type="entry name" value="CBM6"/>
    <property type="match status" value="1"/>
</dbReference>
<dbReference type="InterPro" id="IPR006584">
    <property type="entry name" value="Cellulose-bd_IV"/>
</dbReference>
<dbReference type="InterPro" id="IPR013780">
    <property type="entry name" value="Glyco_hydro_b"/>
</dbReference>
<evidence type="ECO:0000313" key="7">
    <source>
        <dbReference type="Proteomes" id="UP000251545"/>
    </source>
</evidence>
<organism evidence="6 7">
    <name type="scientific">Jejuia pallidilutea</name>
    <dbReference type="NCBI Taxonomy" id="504487"/>
    <lineage>
        <taxon>Bacteria</taxon>
        <taxon>Pseudomonadati</taxon>
        <taxon>Bacteroidota</taxon>
        <taxon>Flavobacteriia</taxon>
        <taxon>Flavobacteriales</taxon>
        <taxon>Flavobacteriaceae</taxon>
        <taxon>Jejuia</taxon>
    </lineage>
</organism>
<comment type="caution">
    <text evidence="6">The sequence shown here is derived from an EMBL/GenBank/DDBJ whole genome shotgun (WGS) entry which is preliminary data.</text>
</comment>
<dbReference type="SUPFAM" id="SSF49265">
    <property type="entry name" value="Fibronectin type III"/>
    <property type="match status" value="1"/>
</dbReference>
<accession>A0A362XD21</accession>
<dbReference type="Gene3D" id="2.60.40.10">
    <property type="entry name" value="Immunoglobulins"/>
    <property type="match status" value="2"/>
</dbReference>
<name>A0A362XD21_9FLAO</name>
<dbReference type="Gene3D" id="2.60.40.1180">
    <property type="entry name" value="Golgi alpha-mannosidase II"/>
    <property type="match status" value="1"/>
</dbReference>
<evidence type="ECO:0000256" key="3">
    <source>
        <dbReference type="ARBA" id="ARBA00022729"/>
    </source>
</evidence>
<dbReference type="Gene3D" id="2.60.120.260">
    <property type="entry name" value="Galactose-binding domain-like"/>
    <property type="match status" value="1"/>
</dbReference>
<evidence type="ECO:0000259" key="5">
    <source>
        <dbReference type="PROSITE" id="PS51175"/>
    </source>
</evidence>
<evidence type="ECO:0000313" key="6">
    <source>
        <dbReference type="EMBL" id="PQV49013.1"/>
    </source>
</evidence>
<dbReference type="PROSITE" id="PS50853">
    <property type="entry name" value="FN3"/>
    <property type="match status" value="1"/>
</dbReference>
<dbReference type="Proteomes" id="UP000251545">
    <property type="component" value="Unassembled WGS sequence"/>
</dbReference>
<dbReference type="AlphaFoldDB" id="A0A362XD21"/>
<evidence type="ECO:0000259" key="4">
    <source>
        <dbReference type="PROSITE" id="PS50853"/>
    </source>
</evidence>
<dbReference type="SUPFAM" id="SSF51445">
    <property type="entry name" value="(Trans)glycosidases"/>
    <property type="match status" value="1"/>
</dbReference>
<dbReference type="Gene3D" id="3.20.20.80">
    <property type="entry name" value="Glycosidases"/>
    <property type="match status" value="1"/>
</dbReference>
<dbReference type="InterPro" id="IPR026444">
    <property type="entry name" value="Secre_tail"/>
</dbReference>
<dbReference type="SUPFAM" id="SSF49785">
    <property type="entry name" value="Galactose-binding domain-like"/>
    <property type="match status" value="1"/>
</dbReference>
<dbReference type="InterPro" id="IPR005084">
    <property type="entry name" value="CBM6"/>
</dbReference>
<keyword evidence="3" id="KW-0732">Signal</keyword>
<dbReference type="SMART" id="SM00606">
    <property type="entry name" value="CBD_IV"/>
    <property type="match status" value="1"/>
</dbReference>
<feature type="domain" description="CBM6" evidence="5">
    <location>
        <begin position="461"/>
        <end position="584"/>
    </location>
</feature>
<proteinExistence type="predicted"/>
<dbReference type="Pfam" id="PF18962">
    <property type="entry name" value="Por_Secre_tail"/>
    <property type="match status" value="1"/>
</dbReference>